<proteinExistence type="predicted"/>
<dbReference type="Proteomes" id="UP000235347">
    <property type="component" value="Unassembled WGS sequence"/>
</dbReference>
<evidence type="ECO:0000313" key="3">
    <source>
        <dbReference type="Proteomes" id="UP000235347"/>
    </source>
</evidence>
<dbReference type="EMBL" id="PNYB01000021">
    <property type="protein sequence ID" value="PMS19554.1"/>
    <property type="molecule type" value="Genomic_DNA"/>
</dbReference>
<comment type="caution">
    <text evidence="2">The sequence shown here is derived from an EMBL/GenBank/DDBJ whole genome shotgun (WGS) entry which is preliminary data.</text>
</comment>
<dbReference type="InterPro" id="IPR036779">
    <property type="entry name" value="LysM_dom_sf"/>
</dbReference>
<dbReference type="Gene3D" id="3.10.350.10">
    <property type="entry name" value="LysM domain"/>
    <property type="match status" value="1"/>
</dbReference>
<sequence length="1006" mass="104461">MPTGAPPPAPSATPPLTEAQVLDELQKTQNPDDVYAKALQLIEQTQNDQVAAQAVQDAFDACIVAPAAKQIADAYSKGGAMAAAASLHNALKGAPPEVADSIFKAAKPTVDAIVQELGGTAFSTRFLLPPTTSGSVTSLRKSQQDGVPQAYPPQLWRIASQDEFKSVYADLSAAVELASKGPDGDAVAKQVASSIVTALPYQAKDAVYFPSLENVDTNALMSSAVTNAVSSGDGAALSLALVKRASEVPAPSSTNGTSAAMAPPPRLETKQLFDAIATAIRTLRTNNDNAMTDFTTPAPELAQQALRWGGFVGDDAAGIAKLQDALAKTIDQTPSLAKPLAAKKEKVDQTAADAWGVLIDLQNAKADLQGVAGIDSLAGAATQLQHDQQTSKSLGVSATAQAAVSQAETLQLAKSNPAYNAPGKPPNLWWSSRVLRGLVSQIAAMKMPASSGDQLNAAVASISRMTDEQRKQLFGTSDIGAIKKTLVEPEGGTREATVVDAVKKMTDADIDQITARGGLALSTPAGQAMTGLSTALYLIGAADLIDTPVVPGKNPVPALINQSFGWVVLWGAVNNSAMLGSSWARTLLVGENSMLFKNKMPIGSWMDRLTSPAVGKGTIFEYSGEAFDGVASLLLAGIAAYEFGHKDYLMSGLHLAVSVIGGYPLAAKYSPKIPMWLAGGPQEAIAGDALEESVAAAAAVEAGGADLAGPLGTVATLLLTTGMYGVKKIRNEIAAASAEPLNRTMLHNLGFSTDQAKLLANDDEHGNSIGPTLQATAYRLGLSGKQMGDYLKSFTDMQKLNELVLATQNVNADAQGNYQATLLGHDDAIADAPAGLSGLALKGFYEKNTPLFDIPTLLPSADSQGQPPLNADDSYYRKLALERETPHSLDGLIQWAKDDGIPFPTAAPSGGGATTNPPEPPDQRGMGKTHTPAPAPTPTPTQRDVTAHDGDTLGGIAQSNGTTLPGLAPLNPEFDWSLLGIDAARQGKRDPNLLFPGDIIHIPVGP</sequence>
<name>A0A2N7VQX4_9BURK</name>
<dbReference type="InterPro" id="IPR018392">
    <property type="entry name" value="LysM"/>
</dbReference>
<accession>A0A2N7VQX4</accession>
<evidence type="ECO:0000256" key="1">
    <source>
        <dbReference type="SAM" id="MobiDB-lite"/>
    </source>
</evidence>
<evidence type="ECO:0000313" key="2">
    <source>
        <dbReference type="EMBL" id="PMS19554.1"/>
    </source>
</evidence>
<keyword evidence="3" id="KW-1185">Reference proteome</keyword>
<dbReference type="CDD" id="cd00118">
    <property type="entry name" value="LysM"/>
    <property type="match status" value="1"/>
</dbReference>
<gene>
    <name evidence="2" type="ORF">C0Z19_21205</name>
</gene>
<dbReference type="AlphaFoldDB" id="A0A2N7VQX4"/>
<protein>
    <submittedName>
        <fullName evidence="2">Uncharacterized protein</fullName>
    </submittedName>
</protein>
<feature type="region of interest" description="Disordered" evidence="1">
    <location>
        <begin position="899"/>
        <end position="964"/>
    </location>
</feature>
<reference evidence="2 3" key="1">
    <citation type="submission" date="2018-01" db="EMBL/GenBank/DDBJ databases">
        <title>Whole genome analyses suggest that Burkholderia sensu lato contains two further novel genera in the rhizoxinica-symbiotica group Mycetohabitans gen. nov., and Trinickia gen. nov.: implications for the evolution of diazotrophy and nodulation in the Burkholderiaceae.</title>
        <authorList>
            <person name="Estrada-de los Santos P."/>
            <person name="Palmer M."/>
            <person name="Chavez-Ramirez B."/>
            <person name="Beukes C."/>
            <person name="Steenkamp E.T."/>
            <person name="Hirsch A.M."/>
            <person name="Manyaka P."/>
            <person name="Maluk M."/>
            <person name="Lafos M."/>
            <person name="Crook M."/>
            <person name="Gross E."/>
            <person name="Simon M.F."/>
            <person name="Bueno dos Reis Junior F."/>
            <person name="Poole P.S."/>
            <person name="Venter S.N."/>
            <person name="James E.K."/>
        </authorList>
    </citation>
    <scope>NUCLEOTIDE SEQUENCE [LARGE SCALE GENOMIC DNA]</scope>
    <source>
        <strain evidence="2 3">GP25-8</strain>
    </source>
</reference>
<organism evidence="2 3">
    <name type="scientific">Trinickia soli</name>
    <dbReference type="NCBI Taxonomy" id="380675"/>
    <lineage>
        <taxon>Bacteria</taxon>
        <taxon>Pseudomonadati</taxon>
        <taxon>Pseudomonadota</taxon>
        <taxon>Betaproteobacteria</taxon>
        <taxon>Burkholderiales</taxon>
        <taxon>Burkholderiaceae</taxon>
        <taxon>Trinickia</taxon>
    </lineage>
</organism>